<evidence type="ECO:0000313" key="2">
    <source>
        <dbReference type="Proteomes" id="UP000051035"/>
    </source>
</evidence>
<name>A0A0S8JII3_UNCT6</name>
<accession>A0A0S8JII3</accession>
<gene>
    <name evidence="1" type="ORF">AMJ71_06170</name>
</gene>
<protein>
    <submittedName>
        <fullName evidence="1">Uncharacterized protein</fullName>
    </submittedName>
</protein>
<dbReference type="Proteomes" id="UP000051035">
    <property type="component" value="Unassembled WGS sequence"/>
</dbReference>
<organism evidence="1 2">
    <name type="scientific">candidate division TA06 bacterium SM1_40</name>
    <dbReference type="NCBI Taxonomy" id="1703773"/>
    <lineage>
        <taxon>Bacteria</taxon>
        <taxon>Bacteria division TA06</taxon>
    </lineage>
</organism>
<reference evidence="1 2" key="1">
    <citation type="journal article" date="2015" name="Microbiome">
        <title>Genomic resolution of linkages in carbon, nitrogen, and sulfur cycling among widespread estuary sediment bacteria.</title>
        <authorList>
            <person name="Baker B.J."/>
            <person name="Lazar C.S."/>
            <person name="Teske A.P."/>
            <person name="Dick G.J."/>
        </authorList>
    </citation>
    <scope>NUCLEOTIDE SEQUENCE [LARGE SCALE GENOMIC DNA]</scope>
    <source>
        <strain evidence="1">SM1_40</strain>
    </source>
</reference>
<dbReference type="AlphaFoldDB" id="A0A0S8JII3"/>
<sequence>MKSFLERFYEGVRKEIGDPHASARVTDEELLEDLHDTDALVFDDLLKATGQESLLGYSEATITFRNGVGFYQLPDNFRQLLQIERRQSGKILDILRSKTFYEDGTGVEILTSTRGFRLFPAPSITADQEWILCYLRSPGRLHYARAGSIASKGLSTGTPPASGGELILLDDYYNGTEIRIYQAGNNAAPQVNTVTDFKRTSSERGTFSLRYEWDPMPTGEIWYETLPTVPRKYESIYMLDVAMKVLERRGKIERLGSLIARRRRLWGHCKQHVISNVSDRPPQRTRPLQAKDYVATGEIPAW</sequence>
<comment type="caution">
    <text evidence="1">The sequence shown here is derived from an EMBL/GenBank/DDBJ whole genome shotgun (WGS) entry which is preliminary data.</text>
</comment>
<proteinExistence type="predicted"/>
<evidence type="ECO:0000313" key="1">
    <source>
        <dbReference type="EMBL" id="KPL09551.1"/>
    </source>
</evidence>
<dbReference type="EMBL" id="LJVA01000065">
    <property type="protein sequence ID" value="KPL09551.1"/>
    <property type="molecule type" value="Genomic_DNA"/>
</dbReference>